<reference evidence="2" key="2">
    <citation type="journal article" date="2015" name="Data Brief">
        <title>Shoot transcriptome of the giant reed, Arundo donax.</title>
        <authorList>
            <person name="Barrero R.A."/>
            <person name="Guerrero F.D."/>
            <person name="Moolhuijzen P."/>
            <person name="Goolsby J.A."/>
            <person name="Tidwell J."/>
            <person name="Bellgard S.E."/>
            <person name="Bellgard M.I."/>
        </authorList>
    </citation>
    <scope>NUCLEOTIDE SEQUENCE</scope>
    <source>
        <tissue evidence="2">Shoot tissue taken approximately 20 cm above the soil surface</tissue>
    </source>
</reference>
<name>A0A0A9DNJ5_ARUDO</name>
<dbReference type="AlphaFoldDB" id="A0A0A9DNJ5"/>
<accession>A0A0A9DNJ5</accession>
<reference evidence="2" key="1">
    <citation type="submission" date="2014-09" db="EMBL/GenBank/DDBJ databases">
        <authorList>
            <person name="Magalhaes I.L.F."/>
            <person name="Oliveira U."/>
            <person name="Santos F.R."/>
            <person name="Vidigal T.H.D.A."/>
            <person name="Brescovit A.D."/>
            <person name="Santos A.J."/>
        </authorList>
    </citation>
    <scope>NUCLEOTIDE SEQUENCE</scope>
    <source>
        <tissue evidence="2">Shoot tissue taken approximately 20 cm above the soil surface</tissue>
    </source>
</reference>
<feature type="region of interest" description="Disordered" evidence="1">
    <location>
        <begin position="1"/>
        <end position="65"/>
    </location>
</feature>
<evidence type="ECO:0000256" key="1">
    <source>
        <dbReference type="SAM" id="MobiDB-lite"/>
    </source>
</evidence>
<proteinExistence type="predicted"/>
<sequence>MLPSKATAESLAANDGLGRGRQEAHSCSWTSRGARAPGQSATMLLAESEGRDGQEIDLSGEAEAD</sequence>
<organism evidence="2">
    <name type="scientific">Arundo donax</name>
    <name type="common">Giant reed</name>
    <name type="synonym">Donax arundinaceus</name>
    <dbReference type="NCBI Taxonomy" id="35708"/>
    <lineage>
        <taxon>Eukaryota</taxon>
        <taxon>Viridiplantae</taxon>
        <taxon>Streptophyta</taxon>
        <taxon>Embryophyta</taxon>
        <taxon>Tracheophyta</taxon>
        <taxon>Spermatophyta</taxon>
        <taxon>Magnoliopsida</taxon>
        <taxon>Liliopsida</taxon>
        <taxon>Poales</taxon>
        <taxon>Poaceae</taxon>
        <taxon>PACMAD clade</taxon>
        <taxon>Arundinoideae</taxon>
        <taxon>Arundineae</taxon>
        <taxon>Arundo</taxon>
    </lineage>
</organism>
<evidence type="ECO:0000313" key="2">
    <source>
        <dbReference type="EMBL" id="JAD87225.1"/>
    </source>
</evidence>
<dbReference type="EMBL" id="GBRH01210670">
    <property type="protein sequence ID" value="JAD87225.1"/>
    <property type="molecule type" value="Transcribed_RNA"/>
</dbReference>
<protein>
    <submittedName>
        <fullName evidence="2">Uncharacterized protein</fullName>
    </submittedName>
</protein>